<comment type="caution">
    <text evidence="2">The sequence shown here is derived from an EMBL/GenBank/DDBJ whole genome shotgun (WGS) entry which is preliminary data.</text>
</comment>
<dbReference type="EMBL" id="SNXE01000002">
    <property type="protein sequence ID" value="TDP11957.1"/>
    <property type="molecule type" value="Genomic_DNA"/>
</dbReference>
<evidence type="ECO:0000313" key="2">
    <source>
        <dbReference type="EMBL" id="TDP11957.1"/>
    </source>
</evidence>
<evidence type="ECO:0000256" key="1">
    <source>
        <dbReference type="SAM" id="MobiDB-lite"/>
    </source>
</evidence>
<evidence type="ECO:0000313" key="3">
    <source>
        <dbReference type="Proteomes" id="UP000295357"/>
    </source>
</evidence>
<keyword evidence="3" id="KW-1185">Reference proteome</keyword>
<dbReference type="AlphaFoldDB" id="A0A4R6N9N3"/>
<proteinExistence type="predicted"/>
<gene>
    <name evidence="2" type="ORF">DFR39_102343</name>
</gene>
<dbReference type="RefSeq" id="WP_133602719.1">
    <property type="nucleotide sequence ID" value="NZ_JAUFPJ010000002.1"/>
</dbReference>
<dbReference type="OrthoDB" id="9135113at2"/>
<sequence length="230" mass="25478">MSRLDRYHLLARATIGSEYHADGRARLLRFLPDAQSQLVLHAYGLVCRSDGSELAVLGEERDLQRLWADRRPATLNFSLCCDDPAHLLYREAAALPALSLALFEGEHADFTAWLRSPSRQQHLQLAARRTIWKYLLLGDWSGQQPELHDPLGLVQFEAATPLALGDGRSALAIRSGSALPLAERAVPRFQLRDANAHPPRLLMARLPVAAPGGLQREPDGTPVSEIFVSR</sequence>
<reference evidence="2 3" key="1">
    <citation type="submission" date="2019-03" db="EMBL/GenBank/DDBJ databases">
        <title>Genomic Encyclopedia of Type Strains, Phase IV (KMG-IV): sequencing the most valuable type-strain genomes for metagenomic binning, comparative biology and taxonomic classification.</title>
        <authorList>
            <person name="Goeker M."/>
        </authorList>
    </citation>
    <scope>NUCLEOTIDE SEQUENCE [LARGE SCALE GENOMIC DNA]</scope>
    <source>
        <strain evidence="2 3">DSM 25082</strain>
    </source>
</reference>
<protein>
    <submittedName>
        <fullName evidence="2">Uncharacterized protein</fullName>
    </submittedName>
</protein>
<accession>A0A4R6N9N3</accession>
<dbReference type="Proteomes" id="UP000295357">
    <property type="component" value="Unassembled WGS sequence"/>
</dbReference>
<organism evidence="2 3">
    <name type="scientific">Roseateles asaccharophilus</name>
    <dbReference type="NCBI Taxonomy" id="582607"/>
    <lineage>
        <taxon>Bacteria</taxon>
        <taxon>Pseudomonadati</taxon>
        <taxon>Pseudomonadota</taxon>
        <taxon>Betaproteobacteria</taxon>
        <taxon>Burkholderiales</taxon>
        <taxon>Sphaerotilaceae</taxon>
        <taxon>Roseateles</taxon>
    </lineage>
</organism>
<name>A0A4R6N9N3_9BURK</name>
<feature type="region of interest" description="Disordered" evidence="1">
    <location>
        <begin position="211"/>
        <end position="230"/>
    </location>
</feature>